<evidence type="ECO:0000313" key="6">
    <source>
        <dbReference type="Proteomes" id="UP000298180"/>
    </source>
</evidence>
<dbReference type="PANTHER" id="PTHR43280:SF32">
    <property type="entry name" value="TRANSCRIPTIONAL REGULATORY PROTEIN"/>
    <property type="match status" value="1"/>
</dbReference>
<evidence type="ECO:0000256" key="2">
    <source>
        <dbReference type="ARBA" id="ARBA00023125"/>
    </source>
</evidence>
<keyword evidence="6" id="KW-1185">Reference proteome</keyword>
<evidence type="ECO:0000259" key="4">
    <source>
        <dbReference type="PROSITE" id="PS01124"/>
    </source>
</evidence>
<dbReference type="PANTHER" id="PTHR43280">
    <property type="entry name" value="ARAC-FAMILY TRANSCRIPTIONAL REGULATOR"/>
    <property type="match status" value="1"/>
</dbReference>
<dbReference type="SUPFAM" id="SSF46689">
    <property type="entry name" value="Homeodomain-like"/>
    <property type="match status" value="1"/>
</dbReference>
<dbReference type="InterPro" id="IPR009057">
    <property type="entry name" value="Homeodomain-like_sf"/>
</dbReference>
<evidence type="ECO:0000313" key="5">
    <source>
        <dbReference type="EMBL" id="TFZ00613.1"/>
    </source>
</evidence>
<sequence>MPRRSPSVLDLRFQNPRLARVGVEVLSLEQLRSRAKPSLFEAPQRVDFHHLLLIQEGRAEHMVDFVTYGLRPGAVLLVRPGQVQQWKLPAEVQGQLALISSEALSPSVARTDVDMHLLALAQWPAFSQPSRALFRAAVDDIGRLAADVERFEGTDVEAAIIRHELLTLLMRLARELRSVIPHREATRDAEIYALFQKELEATYAKRLSVLDYARRLGFSESTLSRACVATVGRTAKAEVDGRVVLEAKRLLVHSQYTAVQIAHQLGFTEPTNFLKFFKRGAGCTPLEFRQAHTIAGRPANAQNKRKRLAR</sequence>
<feature type="domain" description="HTH araC/xylS-type" evidence="4">
    <location>
        <begin position="189"/>
        <end position="291"/>
    </location>
</feature>
<dbReference type="EMBL" id="SMLM01000003">
    <property type="protein sequence ID" value="TFZ00613.1"/>
    <property type="molecule type" value="Genomic_DNA"/>
</dbReference>
<keyword evidence="3" id="KW-0804">Transcription</keyword>
<dbReference type="Proteomes" id="UP000298180">
    <property type="component" value="Unassembled WGS sequence"/>
</dbReference>
<dbReference type="SUPFAM" id="SSF51215">
    <property type="entry name" value="Regulatory protein AraC"/>
    <property type="match status" value="1"/>
</dbReference>
<dbReference type="InterPro" id="IPR037923">
    <property type="entry name" value="HTH-like"/>
</dbReference>
<accession>A0A4Z0BMU2</accession>
<dbReference type="Pfam" id="PF02311">
    <property type="entry name" value="AraC_binding"/>
    <property type="match status" value="1"/>
</dbReference>
<dbReference type="Pfam" id="PF12833">
    <property type="entry name" value="HTH_18"/>
    <property type="match status" value="1"/>
</dbReference>
<keyword evidence="1" id="KW-0805">Transcription regulation</keyword>
<reference evidence="5 6" key="1">
    <citation type="submission" date="2019-03" db="EMBL/GenBank/DDBJ databases">
        <title>Ramlibacter henchirensis DSM 14656, whole genome shotgun sequence.</title>
        <authorList>
            <person name="Zhang X."/>
            <person name="Feng G."/>
            <person name="Zhu H."/>
        </authorList>
    </citation>
    <scope>NUCLEOTIDE SEQUENCE [LARGE SCALE GENOMIC DNA]</scope>
    <source>
        <strain evidence="5 6">DSM 14656</strain>
    </source>
</reference>
<dbReference type="Gene3D" id="1.10.10.60">
    <property type="entry name" value="Homeodomain-like"/>
    <property type="match status" value="1"/>
</dbReference>
<organism evidence="5 6">
    <name type="scientific">Ramlibacter henchirensis</name>
    <dbReference type="NCBI Taxonomy" id="204072"/>
    <lineage>
        <taxon>Bacteria</taxon>
        <taxon>Pseudomonadati</taxon>
        <taxon>Pseudomonadota</taxon>
        <taxon>Betaproteobacteria</taxon>
        <taxon>Burkholderiales</taxon>
        <taxon>Comamonadaceae</taxon>
        <taxon>Ramlibacter</taxon>
    </lineage>
</organism>
<evidence type="ECO:0000256" key="1">
    <source>
        <dbReference type="ARBA" id="ARBA00023015"/>
    </source>
</evidence>
<name>A0A4Z0BMU2_9BURK</name>
<protein>
    <submittedName>
        <fullName evidence="5">Helix-turn-helix domain-containing protein</fullName>
    </submittedName>
</protein>
<dbReference type="InterPro" id="IPR003313">
    <property type="entry name" value="AraC-bd"/>
</dbReference>
<dbReference type="GO" id="GO:0043565">
    <property type="term" value="F:sequence-specific DNA binding"/>
    <property type="evidence" value="ECO:0007669"/>
    <property type="project" value="InterPro"/>
</dbReference>
<dbReference type="InterPro" id="IPR018060">
    <property type="entry name" value="HTH_AraC"/>
</dbReference>
<dbReference type="AlphaFoldDB" id="A0A4Z0BMU2"/>
<gene>
    <name evidence="5" type="ORF">EZ313_19355</name>
</gene>
<keyword evidence="2" id="KW-0238">DNA-binding</keyword>
<dbReference type="OrthoDB" id="9803764at2"/>
<dbReference type="PROSITE" id="PS01124">
    <property type="entry name" value="HTH_ARAC_FAMILY_2"/>
    <property type="match status" value="1"/>
</dbReference>
<comment type="caution">
    <text evidence="5">The sequence shown here is derived from an EMBL/GenBank/DDBJ whole genome shotgun (WGS) entry which is preliminary data.</text>
</comment>
<dbReference type="GO" id="GO:0003700">
    <property type="term" value="F:DNA-binding transcription factor activity"/>
    <property type="evidence" value="ECO:0007669"/>
    <property type="project" value="InterPro"/>
</dbReference>
<dbReference type="SMART" id="SM00342">
    <property type="entry name" value="HTH_ARAC"/>
    <property type="match status" value="1"/>
</dbReference>
<evidence type="ECO:0000256" key="3">
    <source>
        <dbReference type="ARBA" id="ARBA00023163"/>
    </source>
</evidence>
<proteinExistence type="predicted"/>